<proteinExistence type="predicted"/>
<dbReference type="CDD" id="cd09739">
    <property type="entry name" value="Cas6_I-F"/>
    <property type="match status" value="1"/>
</dbReference>
<dbReference type="Pfam" id="PF09618">
    <property type="entry name" value="Cas_Csy4"/>
    <property type="match status" value="1"/>
</dbReference>
<feature type="compositionally biased region" description="Basic residues" evidence="1">
    <location>
        <begin position="114"/>
        <end position="123"/>
    </location>
</feature>
<gene>
    <name evidence="2" type="primary">cas6f</name>
    <name evidence="2" type="ORF">PSQ40_16525</name>
</gene>
<dbReference type="NCBIfam" id="TIGR02563">
    <property type="entry name" value="cas_Csy4"/>
    <property type="match status" value="1"/>
</dbReference>
<evidence type="ECO:0000313" key="3">
    <source>
        <dbReference type="Proteomes" id="UP001528673"/>
    </source>
</evidence>
<organism evidence="2 3">
    <name type="scientific">Curvibacter cyanobacteriorum</name>
    <dbReference type="NCBI Taxonomy" id="3026422"/>
    <lineage>
        <taxon>Bacteria</taxon>
        <taxon>Pseudomonadati</taxon>
        <taxon>Pseudomonadota</taxon>
        <taxon>Betaproteobacteria</taxon>
        <taxon>Burkholderiales</taxon>
        <taxon>Comamonadaceae</taxon>
        <taxon>Curvibacter</taxon>
    </lineage>
</organism>
<protein>
    <submittedName>
        <fullName evidence="2">Type I-F CRISPR-associated endoribonuclease Cas6/Csy4</fullName>
    </submittedName>
</protein>
<evidence type="ECO:0000313" key="2">
    <source>
        <dbReference type="EMBL" id="MDD0840192.1"/>
    </source>
</evidence>
<dbReference type="Gene3D" id="3.30.70.2540">
    <property type="entry name" value="CRISPR-associated endoribonuclease Cas6/Csy4"/>
    <property type="match status" value="1"/>
</dbReference>
<evidence type="ECO:0000256" key="1">
    <source>
        <dbReference type="SAM" id="MobiDB-lite"/>
    </source>
</evidence>
<dbReference type="RefSeq" id="WP_273952982.1">
    <property type="nucleotide sequence ID" value="NZ_JAQSIP010000008.1"/>
</dbReference>
<comment type="caution">
    <text evidence="2">The sequence shown here is derived from an EMBL/GenBank/DDBJ whole genome shotgun (WGS) entry which is preliminary data.</text>
</comment>
<sequence>MLTHYLDVHLLPDPEFAPHHLLTALYAKLHRALVQLQSQGLAVGFPGYSDRPLGLGQTLRVFGSPDALAQLMASPWLKGMADHVTVDPVLAPVPVSAEHRRLSRVQAKSNPERLRRRQMKRHGLTPEQARERVPDSAAETLSLPFLSVQSASTGQRFLMFLRLGPVQADPVHGDFNAYGLSTTATTPWF</sequence>
<dbReference type="Proteomes" id="UP001528673">
    <property type="component" value="Unassembled WGS sequence"/>
</dbReference>
<accession>A0ABT5N1L0</accession>
<reference evidence="2 3" key="1">
    <citation type="submission" date="2023-02" db="EMBL/GenBank/DDBJ databases">
        <title>Bacterial whole genomic sequence of Curvibacter sp. HBC61.</title>
        <authorList>
            <person name="Le V."/>
            <person name="Ko S.-R."/>
            <person name="Ahn C.-Y."/>
            <person name="Oh H.-M."/>
        </authorList>
    </citation>
    <scope>NUCLEOTIDE SEQUENCE [LARGE SCALE GENOMIC DNA]</scope>
    <source>
        <strain evidence="2 3">HBC61</strain>
    </source>
</reference>
<dbReference type="InterPro" id="IPR042564">
    <property type="entry name" value="CRISPR-Cas6/Csy4_sf"/>
</dbReference>
<dbReference type="InterPro" id="IPR013396">
    <property type="entry name" value="CRISPR-assoc_prot_Csy4"/>
</dbReference>
<feature type="region of interest" description="Disordered" evidence="1">
    <location>
        <begin position="103"/>
        <end position="135"/>
    </location>
</feature>
<keyword evidence="3" id="KW-1185">Reference proteome</keyword>
<name>A0ABT5N1L0_9BURK</name>
<dbReference type="EMBL" id="JAQSIP010000008">
    <property type="protein sequence ID" value="MDD0840192.1"/>
    <property type="molecule type" value="Genomic_DNA"/>
</dbReference>